<name>A0A418NPB0_9SPHN</name>
<dbReference type="Proteomes" id="UP000286576">
    <property type="component" value="Unassembled WGS sequence"/>
</dbReference>
<reference evidence="2 3" key="1">
    <citation type="submission" date="2018-08" db="EMBL/GenBank/DDBJ databases">
        <title>Erythrobacter zhengii sp.nov., a bacterium isolated from deep-sea sediment.</title>
        <authorList>
            <person name="Fang C."/>
            <person name="Wu Y.-H."/>
            <person name="Sun C."/>
            <person name="Wang H."/>
            <person name="Cheng H."/>
            <person name="Meng F.-X."/>
            <person name="Wang C.-S."/>
            <person name="Xu X.-W."/>
        </authorList>
    </citation>
    <scope>NUCLEOTIDE SEQUENCE [LARGE SCALE GENOMIC DNA]</scope>
    <source>
        <strain evidence="2 3">V18</strain>
    </source>
</reference>
<protein>
    <submittedName>
        <fullName evidence="2">Uncharacterized protein</fullName>
    </submittedName>
</protein>
<evidence type="ECO:0000313" key="2">
    <source>
        <dbReference type="EMBL" id="RIV83851.1"/>
    </source>
</evidence>
<organism evidence="2 3">
    <name type="scientific">Aurantiacibacter zhengii</name>
    <dbReference type="NCBI Taxonomy" id="2307003"/>
    <lineage>
        <taxon>Bacteria</taxon>
        <taxon>Pseudomonadati</taxon>
        <taxon>Pseudomonadota</taxon>
        <taxon>Alphaproteobacteria</taxon>
        <taxon>Sphingomonadales</taxon>
        <taxon>Erythrobacteraceae</taxon>
        <taxon>Aurantiacibacter</taxon>
    </lineage>
</organism>
<dbReference type="EMBL" id="QXFL01000008">
    <property type="protein sequence ID" value="RIV83851.1"/>
    <property type="molecule type" value="Genomic_DNA"/>
</dbReference>
<dbReference type="AlphaFoldDB" id="A0A418NPB0"/>
<evidence type="ECO:0000313" key="3">
    <source>
        <dbReference type="Proteomes" id="UP000286576"/>
    </source>
</evidence>
<proteinExistence type="predicted"/>
<accession>A0A418NPB0</accession>
<keyword evidence="1" id="KW-0732">Signal</keyword>
<feature type="signal peptide" evidence="1">
    <location>
        <begin position="1"/>
        <end position="22"/>
    </location>
</feature>
<dbReference type="OrthoDB" id="6023599at2"/>
<keyword evidence="3" id="KW-1185">Reference proteome</keyword>
<gene>
    <name evidence="2" type="ORF">D2V07_15285</name>
</gene>
<comment type="caution">
    <text evidence="2">The sequence shown here is derived from an EMBL/GenBank/DDBJ whole genome shotgun (WGS) entry which is preliminary data.</text>
</comment>
<dbReference type="RefSeq" id="WP_119587794.1">
    <property type="nucleotide sequence ID" value="NZ_CAWODQ010000028.1"/>
</dbReference>
<feature type="chain" id="PRO_5019137802" evidence="1">
    <location>
        <begin position="23"/>
        <end position="238"/>
    </location>
</feature>
<sequence>MKVSIPLLATIAAFITGVPAQADSFLPPSVQEASSADGSIVVTVVPAMLSCAVGEADCEPAARAIVEHFRGDYRSNSRTVRLLNPQAPARVLVTDDGERLLTVDDYASYGFGENVLVVYGSKGEVIARHALKDFLPQDYINGLPRTVSTLRWWGAAPRIEPGTHRAIISLHLVGPDSDIPRAFQGPHIALALDLDTGEIESPSGTLWENALNCARANSWLVPDVAAERQRERYRQLCR</sequence>
<evidence type="ECO:0000256" key="1">
    <source>
        <dbReference type="SAM" id="SignalP"/>
    </source>
</evidence>